<dbReference type="InterPro" id="IPR008983">
    <property type="entry name" value="Tumour_necrosis_fac-like_dom"/>
</dbReference>
<feature type="compositionally biased region" description="Basic and acidic residues" evidence="1">
    <location>
        <begin position="23"/>
        <end position="42"/>
    </location>
</feature>
<protein>
    <submittedName>
        <fullName evidence="2">Uncharacterized protein</fullName>
    </submittedName>
</protein>
<dbReference type="Proteomes" id="UP000271974">
    <property type="component" value="Unassembled WGS sequence"/>
</dbReference>
<gene>
    <name evidence="2" type="ORF">EGW08_005798</name>
</gene>
<dbReference type="Gene3D" id="2.60.120.40">
    <property type="match status" value="1"/>
</dbReference>
<feature type="non-terminal residue" evidence="2">
    <location>
        <position position="237"/>
    </location>
</feature>
<dbReference type="OrthoDB" id="6159739at2759"/>
<name>A0A433TXX5_ELYCH</name>
<organism evidence="2 3">
    <name type="scientific">Elysia chlorotica</name>
    <name type="common">Eastern emerald elysia</name>
    <name type="synonym">Sea slug</name>
    <dbReference type="NCBI Taxonomy" id="188477"/>
    <lineage>
        <taxon>Eukaryota</taxon>
        <taxon>Metazoa</taxon>
        <taxon>Spiralia</taxon>
        <taxon>Lophotrochozoa</taxon>
        <taxon>Mollusca</taxon>
        <taxon>Gastropoda</taxon>
        <taxon>Heterobranchia</taxon>
        <taxon>Euthyneura</taxon>
        <taxon>Panpulmonata</taxon>
        <taxon>Sacoglossa</taxon>
        <taxon>Placobranchoidea</taxon>
        <taxon>Plakobranchidae</taxon>
        <taxon>Elysia</taxon>
    </lineage>
</organism>
<dbReference type="EMBL" id="RQTK01000139">
    <property type="protein sequence ID" value="RUS86420.1"/>
    <property type="molecule type" value="Genomic_DNA"/>
</dbReference>
<dbReference type="SUPFAM" id="SSF49842">
    <property type="entry name" value="TNF-like"/>
    <property type="match status" value="1"/>
</dbReference>
<reference evidence="2 3" key="1">
    <citation type="submission" date="2019-01" db="EMBL/GenBank/DDBJ databases">
        <title>A draft genome assembly of the solar-powered sea slug Elysia chlorotica.</title>
        <authorList>
            <person name="Cai H."/>
            <person name="Li Q."/>
            <person name="Fang X."/>
            <person name="Li J."/>
            <person name="Curtis N.E."/>
            <person name="Altenburger A."/>
            <person name="Shibata T."/>
            <person name="Feng M."/>
            <person name="Maeda T."/>
            <person name="Schwartz J.A."/>
            <person name="Shigenobu S."/>
            <person name="Lundholm N."/>
            <person name="Nishiyama T."/>
            <person name="Yang H."/>
            <person name="Hasebe M."/>
            <person name="Li S."/>
            <person name="Pierce S.K."/>
            <person name="Wang J."/>
        </authorList>
    </citation>
    <scope>NUCLEOTIDE SEQUENCE [LARGE SCALE GENOMIC DNA]</scope>
    <source>
        <strain evidence="2">EC2010</strain>
        <tissue evidence="2">Whole organism of an adult</tissue>
    </source>
</reference>
<comment type="caution">
    <text evidence="2">The sequence shown here is derived from an EMBL/GenBank/DDBJ whole genome shotgun (WGS) entry which is preliminary data.</text>
</comment>
<sequence>DYKNIEDSSEESRPRSSGNPDGVETHSSDAKWTRQESRDKRNVFLRPRQNMHPSLQSNSRKLLSRGIRAADAATNGTETKNGRKKKKNRKGKKDKKNNKKSGCGKITTETYVGNFDDHFIMRDFIQAECVTVKRWPRQPKVCRDKIVRIQHADTPLGFFNASREKKRWEKLAHFDIQKGQFQIKKPGVYFVQTHLFFEDRTKTHWAAIFHNHQAVLACPPGGFRSSTNVKGRDNQRV</sequence>
<feature type="region of interest" description="Disordered" evidence="1">
    <location>
        <begin position="1"/>
        <end position="104"/>
    </location>
</feature>
<feature type="compositionally biased region" description="Basic and acidic residues" evidence="1">
    <location>
        <begin position="1"/>
        <end position="14"/>
    </location>
</feature>
<dbReference type="AlphaFoldDB" id="A0A433TXX5"/>
<accession>A0A433TXX5</accession>
<keyword evidence="3" id="KW-1185">Reference proteome</keyword>
<proteinExistence type="predicted"/>
<evidence type="ECO:0000313" key="3">
    <source>
        <dbReference type="Proteomes" id="UP000271974"/>
    </source>
</evidence>
<evidence type="ECO:0000256" key="1">
    <source>
        <dbReference type="SAM" id="MobiDB-lite"/>
    </source>
</evidence>
<evidence type="ECO:0000313" key="2">
    <source>
        <dbReference type="EMBL" id="RUS86420.1"/>
    </source>
</evidence>
<feature type="non-terminal residue" evidence="2">
    <location>
        <position position="1"/>
    </location>
</feature>
<feature type="compositionally biased region" description="Polar residues" evidence="1">
    <location>
        <begin position="51"/>
        <end position="61"/>
    </location>
</feature>
<feature type="compositionally biased region" description="Basic residues" evidence="1">
    <location>
        <begin position="82"/>
        <end position="99"/>
    </location>
</feature>